<feature type="domain" description="YdhG-like" evidence="1">
    <location>
        <begin position="24"/>
        <end position="128"/>
    </location>
</feature>
<reference evidence="2" key="1">
    <citation type="submission" date="2022-07" db="EMBL/GenBank/DDBJ databases">
        <title>Tahibacter sp., a new gammaproteobacterium isolated from the silt sample collected at pig farm.</title>
        <authorList>
            <person name="Chen H."/>
        </authorList>
    </citation>
    <scope>NUCLEOTIDE SEQUENCE</scope>
    <source>
        <strain evidence="2">P2K</strain>
    </source>
</reference>
<dbReference type="Pfam" id="PF08818">
    <property type="entry name" value="DUF1801"/>
    <property type="match status" value="1"/>
</dbReference>
<dbReference type="SUPFAM" id="SSF159888">
    <property type="entry name" value="YdhG-like"/>
    <property type="match status" value="1"/>
</dbReference>
<accession>A0ABT1QVQ4</accession>
<dbReference type="Gene3D" id="3.90.1150.200">
    <property type="match status" value="1"/>
</dbReference>
<organism evidence="2 3">
    <name type="scientific">Tahibacter harae</name>
    <dbReference type="NCBI Taxonomy" id="2963937"/>
    <lineage>
        <taxon>Bacteria</taxon>
        <taxon>Pseudomonadati</taxon>
        <taxon>Pseudomonadota</taxon>
        <taxon>Gammaproteobacteria</taxon>
        <taxon>Lysobacterales</taxon>
        <taxon>Rhodanobacteraceae</taxon>
        <taxon>Tahibacter</taxon>
    </lineage>
</organism>
<sequence>MAEKSRKPAVTVQSFIAALDHPLKQEIAALRQILLDADPKITEEIKWNAPSFRTSEHFATMHLRAKDGLQLILHLGAKSGRTVPPQAIADPHKLLTWLGPDRASVKFASREDLAQKRVPLVAIVQAWIKHV</sequence>
<dbReference type="InterPro" id="IPR014922">
    <property type="entry name" value="YdhG-like"/>
</dbReference>
<evidence type="ECO:0000259" key="1">
    <source>
        <dbReference type="Pfam" id="PF08818"/>
    </source>
</evidence>
<evidence type="ECO:0000313" key="2">
    <source>
        <dbReference type="EMBL" id="MCQ4166363.1"/>
    </source>
</evidence>
<keyword evidence="3" id="KW-1185">Reference proteome</keyword>
<proteinExistence type="predicted"/>
<evidence type="ECO:0000313" key="3">
    <source>
        <dbReference type="Proteomes" id="UP001165498"/>
    </source>
</evidence>
<comment type="caution">
    <text evidence="2">The sequence shown here is derived from an EMBL/GenBank/DDBJ whole genome shotgun (WGS) entry which is preliminary data.</text>
</comment>
<dbReference type="EMBL" id="JANFQO010000016">
    <property type="protein sequence ID" value="MCQ4166363.1"/>
    <property type="molecule type" value="Genomic_DNA"/>
</dbReference>
<dbReference type="Proteomes" id="UP001165498">
    <property type="component" value="Unassembled WGS sequence"/>
</dbReference>
<gene>
    <name evidence="2" type="ORF">NM961_16715</name>
</gene>
<dbReference type="RefSeq" id="WP_255915553.1">
    <property type="nucleotide sequence ID" value="NZ_JANFQO010000016.1"/>
</dbReference>
<protein>
    <submittedName>
        <fullName evidence="2">DUF1801 domain-containing protein</fullName>
    </submittedName>
</protein>
<name>A0ABT1QVQ4_9GAMM</name>